<evidence type="ECO:0000313" key="2">
    <source>
        <dbReference type="Proteomes" id="UP001431783"/>
    </source>
</evidence>
<dbReference type="EMBL" id="JARQZJ010000043">
    <property type="protein sequence ID" value="KAK9877692.1"/>
    <property type="molecule type" value="Genomic_DNA"/>
</dbReference>
<gene>
    <name evidence="1" type="ORF">WA026_019373</name>
</gene>
<keyword evidence="2" id="KW-1185">Reference proteome</keyword>
<organism evidence="1 2">
    <name type="scientific">Henosepilachna vigintioctopunctata</name>
    <dbReference type="NCBI Taxonomy" id="420089"/>
    <lineage>
        <taxon>Eukaryota</taxon>
        <taxon>Metazoa</taxon>
        <taxon>Ecdysozoa</taxon>
        <taxon>Arthropoda</taxon>
        <taxon>Hexapoda</taxon>
        <taxon>Insecta</taxon>
        <taxon>Pterygota</taxon>
        <taxon>Neoptera</taxon>
        <taxon>Endopterygota</taxon>
        <taxon>Coleoptera</taxon>
        <taxon>Polyphaga</taxon>
        <taxon>Cucujiformia</taxon>
        <taxon>Coccinelloidea</taxon>
        <taxon>Coccinellidae</taxon>
        <taxon>Epilachninae</taxon>
        <taxon>Epilachnini</taxon>
        <taxon>Henosepilachna</taxon>
    </lineage>
</organism>
<name>A0AAW1U1U2_9CUCU</name>
<dbReference type="Proteomes" id="UP001431783">
    <property type="component" value="Unassembled WGS sequence"/>
</dbReference>
<proteinExistence type="predicted"/>
<accession>A0AAW1U1U2</accession>
<sequence>MSQNSIMTAGLRGGIDISGDSFNRINVSRFRFLSYSAKPGSVKFALRIFSSLSTYSAYLRAEFSTDYISDHLDFPMKGREFRSGFGSTADFQCESLNQSLPYQRKKLLKSSSHKSKKFGELVLYLEVSVIKALENMTAFRQD</sequence>
<dbReference type="AlphaFoldDB" id="A0AAW1U1U2"/>
<reference evidence="1 2" key="1">
    <citation type="submission" date="2023-03" db="EMBL/GenBank/DDBJ databases">
        <title>Genome insight into feeding habits of ladybird beetles.</title>
        <authorList>
            <person name="Li H.-S."/>
            <person name="Huang Y.-H."/>
            <person name="Pang H."/>
        </authorList>
    </citation>
    <scope>NUCLEOTIDE SEQUENCE [LARGE SCALE GENOMIC DNA]</scope>
    <source>
        <strain evidence="1">SYSU_2023b</strain>
        <tissue evidence="1">Whole body</tissue>
    </source>
</reference>
<comment type="caution">
    <text evidence="1">The sequence shown here is derived from an EMBL/GenBank/DDBJ whole genome shotgun (WGS) entry which is preliminary data.</text>
</comment>
<evidence type="ECO:0000313" key="1">
    <source>
        <dbReference type="EMBL" id="KAK9877692.1"/>
    </source>
</evidence>
<protein>
    <submittedName>
        <fullName evidence="1">Uncharacterized protein</fullName>
    </submittedName>
</protein>